<proteinExistence type="predicted"/>
<protein>
    <submittedName>
        <fullName evidence="2">Uncharacterized protein</fullName>
    </submittedName>
</protein>
<reference evidence="2" key="1">
    <citation type="submission" date="2018-02" db="EMBL/GenBank/DDBJ databases">
        <title>Rhizophora mucronata_Transcriptome.</title>
        <authorList>
            <person name="Meera S.P."/>
            <person name="Sreeshan A."/>
            <person name="Augustine A."/>
        </authorList>
    </citation>
    <scope>NUCLEOTIDE SEQUENCE</scope>
    <source>
        <tissue evidence="2">Leaf</tissue>
    </source>
</reference>
<organism evidence="2">
    <name type="scientific">Rhizophora mucronata</name>
    <name type="common">Asiatic mangrove</name>
    <dbReference type="NCBI Taxonomy" id="61149"/>
    <lineage>
        <taxon>Eukaryota</taxon>
        <taxon>Viridiplantae</taxon>
        <taxon>Streptophyta</taxon>
        <taxon>Embryophyta</taxon>
        <taxon>Tracheophyta</taxon>
        <taxon>Spermatophyta</taxon>
        <taxon>Magnoliopsida</taxon>
        <taxon>eudicotyledons</taxon>
        <taxon>Gunneridae</taxon>
        <taxon>Pentapetalae</taxon>
        <taxon>rosids</taxon>
        <taxon>fabids</taxon>
        <taxon>Malpighiales</taxon>
        <taxon>Rhizophoraceae</taxon>
        <taxon>Rhizophora</taxon>
    </lineage>
</organism>
<dbReference type="EMBL" id="GGEC01062124">
    <property type="protein sequence ID" value="MBX42608.1"/>
    <property type="molecule type" value="Transcribed_RNA"/>
</dbReference>
<evidence type="ECO:0000313" key="2">
    <source>
        <dbReference type="EMBL" id="MBX42608.1"/>
    </source>
</evidence>
<feature type="region of interest" description="Disordered" evidence="1">
    <location>
        <begin position="1"/>
        <end position="32"/>
    </location>
</feature>
<accession>A0A2P2NJE8</accession>
<sequence>MNEMKSPQRSEKSKVKTELGVKWDRNPTRSERHRRDWYITRGE</sequence>
<dbReference type="AlphaFoldDB" id="A0A2P2NJE8"/>
<evidence type="ECO:0000256" key="1">
    <source>
        <dbReference type="SAM" id="MobiDB-lite"/>
    </source>
</evidence>
<name>A0A2P2NJE8_RHIMU</name>